<dbReference type="InterPro" id="IPR049874">
    <property type="entry name" value="ROK_cs"/>
</dbReference>
<accession>A0A516PW23</accession>
<reference evidence="2 3" key="1">
    <citation type="submission" date="2019-07" db="EMBL/GenBank/DDBJ databases">
        <title>Microlunatus dokdonensis sp. nov. isolated from the rhizospheric soil of the wild plant Elymus tsukushiensis.</title>
        <authorList>
            <person name="Ghim S.-Y."/>
            <person name="Hwang Y.-J."/>
            <person name="Son J.-S."/>
            <person name="Shin J.-H."/>
        </authorList>
    </citation>
    <scope>NUCLEOTIDE SEQUENCE [LARGE SCALE GENOMIC DNA]</scope>
    <source>
        <strain evidence="2 3">KUDC0627</strain>
    </source>
</reference>
<dbReference type="InterPro" id="IPR000600">
    <property type="entry name" value="ROK"/>
</dbReference>
<dbReference type="InterPro" id="IPR043129">
    <property type="entry name" value="ATPase_NBD"/>
</dbReference>
<organism evidence="2 3">
    <name type="scientific">Microlunatus elymi</name>
    <dbReference type="NCBI Taxonomy" id="2596828"/>
    <lineage>
        <taxon>Bacteria</taxon>
        <taxon>Bacillati</taxon>
        <taxon>Actinomycetota</taxon>
        <taxon>Actinomycetes</taxon>
        <taxon>Propionibacteriales</taxon>
        <taxon>Propionibacteriaceae</taxon>
        <taxon>Microlunatus</taxon>
    </lineage>
</organism>
<evidence type="ECO:0000256" key="1">
    <source>
        <dbReference type="ARBA" id="ARBA00006479"/>
    </source>
</evidence>
<sequence>MSPDAATVGIDIGGSKIAVGLVDDSGRVTDRAQVATPARYGGDAILDCAVRLVLALTGNRRIARVGVAAAGVIGANGVVESATDLLAGWVGTDLVGGLSDRLPGRPGVAAVNDVHAHAVGEAWRGAGTDREGVLLVAVGTGLGGAVVHGGRVLRGAHGAAGHLGHVRCVEARDLPCSCGATGHLEAIASGYGLVQLYHRLGGDPTVTDARQVSTRTVFDPEAAIAVERSASALGSGLGDLTNIIDPDLVVISGSVMGAGPSWWRVLRTAAREASLRLLTDTAIVPATLGADAGIIGAARIAQDHQRVER</sequence>
<dbReference type="EMBL" id="CP041692">
    <property type="protein sequence ID" value="QDP95384.1"/>
    <property type="molecule type" value="Genomic_DNA"/>
</dbReference>
<dbReference type="AlphaFoldDB" id="A0A516PW23"/>
<dbReference type="PANTHER" id="PTHR18964">
    <property type="entry name" value="ROK (REPRESSOR, ORF, KINASE) FAMILY"/>
    <property type="match status" value="1"/>
</dbReference>
<evidence type="ECO:0000313" key="2">
    <source>
        <dbReference type="EMBL" id="QDP95384.1"/>
    </source>
</evidence>
<dbReference type="KEGG" id="mik:FOE78_05155"/>
<protein>
    <submittedName>
        <fullName evidence="2">ROK family protein</fullName>
    </submittedName>
</protein>
<name>A0A516PW23_9ACTN</name>
<dbReference type="Proteomes" id="UP000319263">
    <property type="component" value="Chromosome"/>
</dbReference>
<dbReference type="OrthoDB" id="8772678at2"/>
<proteinExistence type="inferred from homology"/>
<dbReference type="RefSeq" id="WP_143985357.1">
    <property type="nucleotide sequence ID" value="NZ_CP041692.1"/>
</dbReference>
<evidence type="ECO:0000313" key="3">
    <source>
        <dbReference type="Proteomes" id="UP000319263"/>
    </source>
</evidence>
<dbReference type="PANTHER" id="PTHR18964:SF169">
    <property type="entry name" value="N-ACETYLMANNOSAMINE KINASE"/>
    <property type="match status" value="1"/>
</dbReference>
<comment type="similarity">
    <text evidence="1">Belongs to the ROK (NagC/XylR) family.</text>
</comment>
<dbReference type="SUPFAM" id="SSF53067">
    <property type="entry name" value="Actin-like ATPase domain"/>
    <property type="match status" value="1"/>
</dbReference>
<dbReference type="Gene3D" id="3.30.420.40">
    <property type="match status" value="2"/>
</dbReference>
<dbReference type="PROSITE" id="PS01125">
    <property type="entry name" value="ROK"/>
    <property type="match status" value="1"/>
</dbReference>
<dbReference type="Pfam" id="PF00480">
    <property type="entry name" value="ROK"/>
    <property type="match status" value="1"/>
</dbReference>
<gene>
    <name evidence="2" type="ORF">FOE78_05155</name>
</gene>
<keyword evidence="3" id="KW-1185">Reference proteome</keyword>